<dbReference type="OrthoDB" id="1492465at2"/>
<evidence type="ECO:0000259" key="1">
    <source>
        <dbReference type="Pfam" id="PF13577"/>
    </source>
</evidence>
<dbReference type="InterPro" id="IPR032710">
    <property type="entry name" value="NTF2-like_dom_sf"/>
</dbReference>
<comment type="caution">
    <text evidence="2">The sequence shown here is derived from an EMBL/GenBank/DDBJ whole genome shotgun (WGS) entry which is preliminary data.</text>
</comment>
<dbReference type="AlphaFoldDB" id="A0A1A6BJ79"/>
<feature type="domain" description="SnoaL-like" evidence="1">
    <location>
        <begin position="11"/>
        <end position="129"/>
    </location>
</feature>
<dbReference type="Pfam" id="PF13577">
    <property type="entry name" value="SnoaL_4"/>
    <property type="match status" value="1"/>
</dbReference>
<dbReference type="Gene3D" id="3.10.450.50">
    <property type="match status" value="1"/>
</dbReference>
<organism evidence="2 3">
    <name type="scientific">Mycobacterium gordonae</name>
    <dbReference type="NCBI Taxonomy" id="1778"/>
    <lineage>
        <taxon>Bacteria</taxon>
        <taxon>Bacillati</taxon>
        <taxon>Actinomycetota</taxon>
        <taxon>Actinomycetes</taxon>
        <taxon>Mycobacteriales</taxon>
        <taxon>Mycobacteriaceae</taxon>
        <taxon>Mycobacterium</taxon>
    </lineage>
</organism>
<proteinExistence type="predicted"/>
<evidence type="ECO:0000313" key="2">
    <source>
        <dbReference type="EMBL" id="OBS02407.1"/>
    </source>
</evidence>
<evidence type="ECO:0000313" key="3">
    <source>
        <dbReference type="Proteomes" id="UP000093757"/>
    </source>
</evidence>
<name>A0A1A6BJ79_MYCGO</name>
<gene>
    <name evidence="2" type="ORF">A9W98_15105</name>
</gene>
<accession>A0A1A6BJ79</accession>
<dbReference type="Proteomes" id="UP000093757">
    <property type="component" value="Unassembled WGS sequence"/>
</dbReference>
<protein>
    <recommendedName>
        <fullName evidence="1">SnoaL-like domain-containing protein</fullName>
    </recommendedName>
</protein>
<sequence length="178" mass="20316">MTASQWASVSDLLAREAIRQLPVRYAAAIEARDVHAMADLYVPHARFGSYGIGPEGLERLMSESLASTVFAVILVSNQLIELDDEDNAHGQVWAQCIAQTHNDGFVEQVIKYEDRYQRYQGHWCFLHRRHRLHYGVNRPVSPMTQRAAEWPRRQIGVGDIPLADPAFAAWWHDKRSHG</sequence>
<dbReference type="EMBL" id="MAEM01000191">
    <property type="protein sequence ID" value="OBS02407.1"/>
    <property type="molecule type" value="Genomic_DNA"/>
</dbReference>
<dbReference type="SUPFAM" id="SSF54427">
    <property type="entry name" value="NTF2-like"/>
    <property type="match status" value="1"/>
</dbReference>
<reference evidence="2 3" key="1">
    <citation type="submission" date="2016-06" db="EMBL/GenBank/DDBJ databases">
        <authorList>
            <person name="Kjaerup R.B."/>
            <person name="Dalgaard T.S."/>
            <person name="Juul-Madsen H.R."/>
        </authorList>
    </citation>
    <scope>NUCLEOTIDE SEQUENCE [LARGE SCALE GENOMIC DNA]</scope>
    <source>
        <strain evidence="2 3">1245752.6</strain>
    </source>
</reference>
<dbReference type="InterPro" id="IPR037401">
    <property type="entry name" value="SnoaL-like"/>
</dbReference>